<dbReference type="Gene3D" id="1.10.110.10">
    <property type="entry name" value="Plant lipid-transfer and hydrophobic proteins"/>
    <property type="match status" value="1"/>
</dbReference>
<dbReference type="SUPFAM" id="SSF47699">
    <property type="entry name" value="Bifunctional inhibitor/lipid-transfer protein/seed storage 2S albumin"/>
    <property type="match status" value="1"/>
</dbReference>
<protein>
    <recommendedName>
        <fullName evidence="2">Bifunctional inhibitor/plant lipid transfer protein/seed storage helical domain-containing protein</fullName>
    </recommendedName>
</protein>
<keyword evidence="4" id="KW-1185">Reference proteome</keyword>
<dbReference type="PANTHER" id="PTHR33286:SF1">
    <property type="entry name" value="OS01G0800600 PROTEIN"/>
    <property type="match status" value="1"/>
</dbReference>
<dbReference type="InterPro" id="IPR016140">
    <property type="entry name" value="Bifunc_inhib/LTP/seed_store"/>
</dbReference>
<name>A0ABY9D5M0_VITVI</name>
<gene>
    <name evidence="3" type="ORF">VitviT2T_020448</name>
</gene>
<organism evidence="3 4">
    <name type="scientific">Vitis vinifera</name>
    <name type="common">Grape</name>
    <dbReference type="NCBI Taxonomy" id="29760"/>
    <lineage>
        <taxon>Eukaryota</taxon>
        <taxon>Viridiplantae</taxon>
        <taxon>Streptophyta</taxon>
        <taxon>Embryophyta</taxon>
        <taxon>Tracheophyta</taxon>
        <taxon>Spermatophyta</taxon>
        <taxon>Magnoliopsida</taxon>
        <taxon>eudicotyledons</taxon>
        <taxon>Gunneridae</taxon>
        <taxon>Pentapetalae</taxon>
        <taxon>rosids</taxon>
        <taxon>Vitales</taxon>
        <taxon>Vitaceae</taxon>
        <taxon>Viteae</taxon>
        <taxon>Vitis</taxon>
    </lineage>
</organism>
<keyword evidence="1" id="KW-0732">Signal</keyword>
<dbReference type="Proteomes" id="UP001227230">
    <property type="component" value="Chromosome 13"/>
</dbReference>
<dbReference type="EMBL" id="CP126660">
    <property type="protein sequence ID" value="WKA02234.1"/>
    <property type="molecule type" value="Genomic_DNA"/>
</dbReference>
<feature type="domain" description="Bifunctional inhibitor/plant lipid transfer protein/seed storage helical" evidence="2">
    <location>
        <begin position="12"/>
        <end position="102"/>
    </location>
</feature>
<dbReference type="InterPro" id="IPR044741">
    <property type="entry name" value="NsLTP-like"/>
</dbReference>
<evidence type="ECO:0000313" key="3">
    <source>
        <dbReference type="EMBL" id="WKA02234.1"/>
    </source>
</evidence>
<accession>A0ABY9D5M0</accession>
<evidence type="ECO:0000313" key="4">
    <source>
        <dbReference type="Proteomes" id="UP001227230"/>
    </source>
</evidence>
<feature type="chain" id="PRO_5047313522" description="Bifunctional inhibitor/plant lipid transfer protein/seed storage helical domain-containing protein" evidence="1">
    <location>
        <begin position="28"/>
        <end position="114"/>
    </location>
</feature>
<sequence length="114" mass="12180">MPATNVSYMTWVLVAAMLFSGSDIVSGQCQGSIQDLKICVPYVQKKGPKIPPSQACCDAIKGVDILCVCHHLPPDIGELISIEKVVFVLQVCREPLAPGTKCGNYTVPPNILPA</sequence>
<dbReference type="CDD" id="cd04660">
    <property type="entry name" value="nsLTP_like"/>
    <property type="match status" value="1"/>
</dbReference>
<reference evidence="3 4" key="1">
    <citation type="journal article" date="2023" name="Hortic Res">
        <title>The complete reference genome for grapevine (Vitis vinifera L.) genetics and breeding.</title>
        <authorList>
            <person name="Shi X."/>
            <person name="Cao S."/>
            <person name="Wang X."/>
            <person name="Huang S."/>
            <person name="Wang Y."/>
            <person name="Liu Z."/>
            <person name="Liu W."/>
            <person name="Leng X."/>
            <person name="Peng Y."/>
            <person name="Wang N."/>
            <person name="Wang Y."/>
            <person name="Ma Z."/>
            <person name="Xu X."/>
            <person name="Zhang F."/>
            <person name="Xue H."/>
            <person name="Zhong H."/>
            <person name="Wang Y."/>
            <person name="Zhang K."/>
            <person name="Velt A."/>
            <person name="Avia K."/>
            <person name="Holtgrawe D."/>
            <person name="Grimplet J."/>
            <person name="Matus J.T."/>
            <person name="Ware D."/>
            <person name="Wu X."/>
            <person name="Wang H."/>
            <person name="Liu C."/>
            <person name="Fang Y."/>
            <person name="Rustenholz C."/>
            <person name="Cheng Z."/>
            <person name="Xiao H."/>
            <person name="Zhou Y."/>
        </authorList>
    </citation>
    <scope>NUCLEOTIDE SEQUENCE [LARGE SCALE GENOMIC DNA]</scope>
    <source>
        <strain evidence="4">cv. Pinot noir / PN40024</strain>
        <tissue evidence="3">Leaf</tissue>
    </source>
</reference>
<dbReference type="InterPro" id="IPR036312">
    <property type="entry name" value="Bifun_inhib/LTP/seed_sf"/>
</dbReference>
<dbReference type="PANTHER" id="PTHR33286">
    <property type="entry name" value="BIFUNCTIONAL INHIBITOR/LIPID-TRANSFER PROTEIN/SEED STORAGE 2S ALBUMIN SUPERFAMILY PROTEIN"/>
    <property type="match status" value="1"/>
</dbReference>
<feature type="signal peptide" evidence="1">
    <location>
        <begin position="1"/>
        <end position="27"/>
    </location>
</feature>
<evidence type="ECO:0000256" key="1">
    <source>
        <dbReference type="SAM" id="SignalP"/>
    </source>
</evidence>
<dbReference type="Pfam" id="PF14368">
    <property type="entry name" value="LTP_2"/>
    <property type="match status" value="1"/>
</dbReference>
<evidence type="ECO:0000259" key="2">
    <source>
        <dbReference type="Pfam" id="PF14368"/>
    </source>
</evidence>
<proteinExistence type="predicted"/>